<comment type="caution">
    <text evidence="5">The sequence shown here is derived from an EMBL/GenBank/DDBJ whole genome shotgun (WGS) entry which is preliminary data.</text>
</comment>
<dbReference type="SUPFAM" id="SSF51430">
    <property type="entry name" value="NAD(P)-linked oxidoreductase"/>
    <property type="match status" value="1"/>
</dbReference>
<dbReference type="GO" id="GO:0016491">
    <property type="term" value="F:oxidoreductase activity"/>
    <property type="evidence" value="ECO:0007669"/>
    <property type="project" value="UniProtKB-KW"/>
</dbReference>
<accession>A0A1Q8RTT6</accession>
<comment type="similarity">
    <text evidence="3">Belongs to the aldo/keto reductase family. Aldo/keto reductase 2 subfamily.</text>
</comment>
<dbReference type="InterPro" id="IPR036812">
    <property type="entry name" value="NAD(P)_OxRdtase_dom_sf"/>
</dbReference>
<keyword evidence="6" id="KW-1185">Reference proteome</keyword>
<evidence type="ECO:0000313" key="5">
    <source>
        <dbReference type="EMBL" id="OLN87745.1"/>
    </source>
</evidence>
<dbReference type="Gene3D" id="3.20.20.100">
    <property type="entry name" value="NADP-dependent oxidoreductase domain"/>
    <property type="match status" value="2"/>
</dbReference>
<evidence type="ECO:0000256" key="1">
    <source>
        <dbReference type="ARBA" id="ARBA00022857"/>
    </source>
</evidence>
<dbReference type="OrthoDB" id="48988at2759"/>
<gene>
    <name evidence="5" type="ORF">CCHL11_05660</name>
</gene>
<keyword evidence="2" id="KW-0560">Oxidoreductase</keyword>
<dbReference type="Proteomes" id="UP000186583">
    <property type="component" value="Unassembled WGS sequence"/>
</dbReference>
<dbReference type="EMBL" id="MPGH01000089">
    <property type="protein sequence ID" value="OLN87745.1"/>
    <property type="molecule type" value="Genomic_DNA"/>
</dbReference>
<evidence type="ECO:0000256" key="2">
    <source>
        <dbReference type="ARBA" id="ARBA00023002"/>
    </source>
</evidence>
<dbReference type="AlphaFoldDB" id="A0A1Q8RTT6"/>
<keyword evidence="1" id="KW-0521">NADP</keyword>
<proteinExistence type="inferred from homology"/>
<dbReference type="PANTHER" id="PTHR43364:SF7">
    <property type="entry name" value="NADP-DEPENDENT OXIDOREDUCTASE DOMAIN-CONTAINING PROTEIN-RELATED"/>
    <property type="match status" value="1"/>
</dbReference>
<sequence length="316" mass="35154">MSFFASPPKPKSALGWHRILSPNAAVKSSLFGKNEDPFKLLDAYFALGGNFIDTSNIHNSEDSEGLIGQWMEECGVRDQMVIGTKYTAGFRAYNRDKQRLQSNFTGSSVKNMHVFVRESLKKLWTGLYRHLEVLYLGVSNTPAWVVVKANAYARANGLTPFSVYQGNWNAAHRDMEAEIIPICEDQGMAIVPWAALGDGQLMTATQRKEAEKDADARKAFHGLEPPIALCDTLERIAEQKGTTLQAIALAYLFHQSTYVFPIVGANSIAHIEAMPDANYDLSLTASDNGQYQLAAWIEALPQPLPYKPRKTDEEHK</sequence>
<feature type="domain" description="NADP-dependent oxidoreductase" evidence="4">
    <location>
        <begin position="133"/>
        <end position="287"/>
    </location>
</feature>
<protein>
    <submittedName>
        <fullName evidence="5">Norsolorinic acid reductase A 2</fullName>
    </submittedName>
</protein>
<name>A0A1Q8RTT6_9PEZI</name>
<dbReference type="InterPro" id="IPR050523">
    <property type="entry name" value="AKR_Detox_Biosynth"/>
</dbReference>
<reference evidence="5 6" key="1">
    <citation type="submission" date="2016-11" db="EMBL/GenBank/DDBJ databases">
        <title>Draft Genome Assembly of Colletotrichum chlorophyti a pathogen of herbaceous plants.</title>
        <authorList>
            <person name="Gan P."/>
            <person name="Narusaka M."/>
            <person name="Tsushima A."/>
            <person name="Narusaka Y."/>
            <person name="Takano Y."/>
            <person name="Shirasu K."/>
        </authorList>
    </citation>
    <scope>NUCLEOTIDE SEQUENCE [LARGE SCALE GENOMIC DNA]</scope>
    <source>
        <strain evidence="5 6">NTL11</strain>
    </source>
</reference>
<dbReference type="InterPro" id="IPR023210">
    <property type="entry name" value="NADP_OxRdtase_dom"/>
</dbReference>
<dbReference type="PANTHER" id="PTHR43364">
    <property type="entry name" value="NADH-SPECIFIC METHYLGLYOXAL REDUCTASE-RELATED"/>
    <property type="match status" value="1"/>
</dbReference>
<evidence type="ECO:0000313" key="6">
    <source>
        <dbReference type="Proteomes" id="UP000186583"/>
    </source>
</evidence>
<dbReference type="Pfam" id="PF00248">
    <property type="entry name" value="Aldo_ket_red"/>
    <property type="match status" value="2"/>
</dbReference>
<evidence type="ECO:0000256" key="3">
    <source>
        <dbReference type="ARBA" id="ARBA00038157"/>
    </source>
</evidence>
<feature type="domain" description="NADP-dependent oxidoreductase" evidence="4">
    <location>
        <begin position="35"/>
        <end position="124"/>
    </location>
</feature>
<dbReference type="STRING" id="708187.A0A1Q8RTT6"/>
<organism evidence="5 6">
    <name type="scientific">Colletotrichum chlorophyti</name>
    <dbReference type="NCBI Taxonomy" id="708187"/>
    <lineage>
        <taxon>Eukaryota</taxon>
        <taxon>Fungi</taxon>
        <taxon>Dikarya</taxon>
        <taxon>Ascomycota</taxon>
        <taxon>Pezizomycotina</taxon>
        <taxon>Sordariomycetes</taxon>
        <taxon>Hypocreomycetidae</taxon>
        <taxon>Glomerellales</taxon>
        <taxon>Glomerellaceae</taxon>
        <taxon>Colletotrichum</taxon>
    </lineage>
</organism>
<evidence type="ECO:0000259" key="4">
    <source>
        <dbReference type="Pfam" id="PF00248"/>
    </source>
</evidence>